<gene>
    <name evidence="23" type="primary">spoVE</name>
    <name evidence="23" type="ORF">H7E68_16535</name>
    <name evidence="24" type="ORF">SAMN04488529_101589</name>
</gene>
<feature type="transmembrane region" description="Helical" evidence="22">
    <location>
        <begin position="12"/>
        <end position="35"/>
    </location>
</feature>
<protein>
    <recommendedName>
        <fullName evidence="17">Probable peptidoglycan glycosyltransferase FtsW</fullName>
        <ecNumber evidence="19">2.4.99.28</ecNumber>
    </recommendedName>
    <alternativeName>
        <fullName evidence="18">Cell division protein FtsW</fullName>
    </alternativeName>
    <alternativeName>
        <fullName evidence="15">Cell wall polymerase</fullName>
    </alternativeName>
    <alternativeName>
        <fullName evidence="14">Peptidoglycan polymerase</fullName>
    </alternativeName>
</protein>
<keyword evidence="12" id="KW-0131">Cell cycle</keyword>
<dbReference type="Proteomes" id="UP000198597">
    <property type="component" value="Unassembled WGS sequence"/>
</dbReference>
<dbReference type="OrthoDB" id="9812661at2"/>
<comment type="catalytic activity">
    <reaction evidence="20">
        <text>[GlcNAc-(1-&gt;4)-Mur2Ac(oyl-L-Ala-gamma-D-Glu-L-Lys-D-Ala-D-Ala)](n)-di-trans,octa-cis-undecaprenyl diphosphate + beta-D-GlcNAc-(1-&gt;4)-Mur2Ac(oyl-L-Ala-gamma-D-Glu-L-Lys-D-Ala-D-Ala)-di-trans,octa-cis-undecaprenyl diphosphate = [GlcNAc-(1-&gt;4)-Mur2Ac(oyl-L-Ala-gamma-D-Glu-L-Lys-D-Ala-D-Ala)](n+1)-di-trans,octa-cis-undecaprenyl diphosphate + di-trans,octa-cis-undecaprenyl diphosphate + H(+)</text>
        <dbReference type="Rhea" id="RHEA:23708"/>
        <dbReference type="Rhea" id="RHEA-COMP:9602"/>
        <dbReference type="Rhea" id="RHEA-COMP:9603"/>
        <dbReference type="ChEBI" id="CHEBI:15378"/>
        <dbReference type="ChEBI" id="CHEBI:58405"/>
        <dbReference type="ChEBI" id="CHEBI:60033"/>
        <dbReference type="ChEBI" id="CHEBI:78435"/>
        <dbReference type="EC" id="2.4.99.28"/>
    </reaction>
</comment>
<comment type="similarity">
    <text evidence="16">Belongs to the SEDS family. FtsW subfamily.</text>
</comment>
<feature type="transmembrane region" description="Helical" evidence="22">
    <location>
        <begin position="190"/>
        <end position="208"/>
    </location>
</feature>
<feature type="transmembrane region" description="Helical" evidence="22">
    <location>
        <begin position="142"/>
        <end position="160"/>
    </location>
</feature>
<evidence type="ECO:0000256" key="4">
    <source>
        <dbReference type="ARBA" id="ARBA00022618"/>
    </source>
</evidence>
<feature type="transmembrane region" description="Helical" evidence="22">
    <location>
        <begin position="80"/>
        <end position="99"/>
    </location>
</feature>
<keyword evidence="7 22" id="KW-0812">Transmembrane</keyword>
<feature type="transmembrane region" description="Helical" evidence="22">
    <location>
        <begin position="119"/>
        <end position="135"/>
    </location>
</feature>
<reference evidence="24 25" key="1">
    <citation type="submission" date="2016-10" db="EMBL/GenBank/DDBJ databases">
        <authorList>
            <person name="de Groot N.N."/>
        </authorList>
    </citation>
    <scope>NUCLEOTIDE SEQUENCE [LARGE SCALE GENOMIC DNA]</scope>
    <source>
        <strain evidence="24 25">DSM 12272</strain>
    </source>
</reference>
<feature type="transmembrane region" description="Helical" evidence="22">
    <location>
        <begin position="55"/>
        <end position="73"/>
    </location>
</feature>
<evidence type="ECO:0000256" key="1">
    <source>
        <dbReference type="ARBA" id="ARBA00004651"/>
    </source>
</evidence>
<sequence length="372" mass="40882">MRKKRLKSKMGEIDYGVFYSVCILLAIGVVMVYSASSYYAMFNEGDSTYYLKKQLVWSVAGIVSMVFMMSFDYHKFKKITPYLLLITPVLLIAVHFFPSVNGAKRWIVLGPLSFQPSELAKYVVVLFLALSIDLKGDNIKKFTKGVLPCLLIAGLFSGLVLAQKNLSIATIIMIVTLIMIFVGGADIKDLFYKIAPVLGIAVVGFIFGESYRLRRLMNFTNPWKDPAGDGYQLIQSFYSLGAGGLNGLGLGQSRQKTLYMPEPHNDFIFAIIGEEVGLIGCLFIISLFIFFIWRGINVAMKAKDSYGTLLAVGITSIIAVQAIINIAVVTGSMPVTGVPMPFISYGGSSLVINMIAMGILLNISRQTEGKEI</sequence>
<name>A0A1H0MUW5_9CLOT</name>
<evidence type="ECO:0000256" key="13">
    <source>
        <dbReference type="ARBA" id="ARBA00023316"/>
    </source>
</evidence>
<evidence type="ECO:0000256" key="2">
    <source>
        <dbReference type="ARBA" id="ARBA00004752"/>
    </source>
</evidence>
<dbReference type="GO" id="GO:0051301">
    <property type="term" value="P:cell division"/>
    <property type="evidence" value="ECO:0007669"/>
    <property type="project" value="UniProtKB-KW"/>
</dbReference>
<keyword evidence="3" id="KW-1003">Cell membrane</keyword>
<evidence type="ECO:0000256" key="9">
    <source>
        <dbReference type="ARBA" id="ARBA00022984"/>
    </source>
</evidence>
<dbReference type="EMBL" id="JACKWY010000013">
    <property type="protein sequence ID" value="MBB6716313.1"/>
    <property type="molecule type" value="Genomic_DNA"/>
</dbReference>
<feature type="transmembrane region" description="Helical" evidence="22">
    <location>
        <begin position="305"/>
        <end position="330"/>
    </location>
</feature>
<dbReference type="GO" id="GO:0008360">
    <property type="term" value="P:regulation of cell shape"/>
    <property type="evidence" value="ECO:0007669"/>
    <property type="project" value="UniProtKB-KW"/>
</dbReference>
<evidence type="ECO:0000256" key="7">
    <source>
        <dbReference type="ARBA" id="ARBA00022692"/>
    </source>
</evidence>
<evidence type="ECO:0000256" key="22">
    <source>
        <dbReference type="SAM" id="Phobius"/>
    </source>
</evidence>
<keyword evidence="5" id="KW-0328">Glycosyltransferase</keyword>
<keyword evidence="4 24" id="KW-0132">Cell division</keyword>
<keyword evidence="13" id="KW-0961">Cell wall biogenesis/degradation</keyword>
<evidence type="ECO:0000256" key="10">
    <source>
        <dbReference type="ARBA" id="ARBA00022989"/>
    </source>
</evidence>
<evidence type="ECO:0000256" key="14">
    <source>
        <dbReference type="ARBA" id="ARBA00032370"/>
    </source>
</evidence>
<dbReference type="PANTHER" id="PTHR30474">
    <property type="entry name" value="CELL CYCLE PROTEIN"/>
    <property type="match status" value="1"/>
</dbReference>
<dbReference type="PANTHER" id="PTHR30474:SF2">
    <property type="entry name" value="PEPTIDOGLYCAN GLYCOSYLTRANSFERASE FTSW-RELATED"/>
    <property type="match status" value="1"/>
</dbReference>
<dbReference type="EMBL" id="FNJM01000001">
    <property type="protein sequence ID" value="SDO84259.1"/>
    <property type="molecule type" value="Genomic_DNA"/>
</dbReference>
<keyword evidence="11 22" id="KW-0472">Membrane</keyword>
<evidence type="ECO:0000313" key="26">
    <source>
        <dbReference type="Proteomes" id="UP000585258"/>
    </source>
</evidence>
<evidence type="ECO:0000256" key="3">
    <source>
        <dbReference type="ARBA" id="ARBA00022475"/>
    </source>
</evidence>
<dbReference type="GO" id="GO:0008955">
    <property type="term" value="F:peptidoglycan glycosyltransferase activity"/>
    <property type="evidence" value="ECO:0007669"/>
    <property type="project" value="UniProtKB-EC"/>
</dbReference>
<evidence type="ECO:0000313" key="24">
    <source>
        <dbReference type="EMBL" id="SDO84259.1"/>
    </source>
</evidence>
<keyword evidence="25" id="KW-1185">Reference proteome</keyword>
<reference evidence="23 26" key="2">
    <citation type="submission" date="2020-08" db="EMBL/GenBank/DDBJ databases">
        <title>Clostridia isolated from Swiss meat.</title>
        <authorList>
            <person name="Wambui J."/>
            <person name="Stevens M.J.A."/>
            <person name="Stephan R."/>
        </authorList>
    </citation>
    <scope>NUCLEOTIDE SEQUENCE [LARGE SCALE GENOMIC DNA]</scope>
    <source>
        <strain evidence="23 26">CM001</strain>
    </source>
</reference>
<keyword evidence="10 22" id="KW-1133">Transmembrane helix</keyword>
<dbReference type="GO" id="GO:0015648">
    <property type="term" value="F:lipid-linked peptidoglycan transporter activity"/>
    <property type="evidence" value="ECO:0007669"/>
    <property type="project" value="TreeGrafter"/>
</dbReference>
<dbReference type="GO" id="GO:0009252">
    <property type="term" value="P:peptidoglycan biosynthetic process"/>
    <property type="evidence" value="ECO:0007669"/>
    <property type="project" value="UniProtKB-KW"/>
</dbReference>
<evidence type="ECO:0000313" key="23">
    <source>
        <dbReference type="EMBL" id="MBB6716313.1"/>
    </source>
</evidence>
<keyword evidence="8" id="KW-0133">Cell shape</keyword>
<evidence type="ECO:0000256" key="5">
    <source>
        <dbReference type="ARBA" id="ARBA00022676"/>
    </source>
</evidence>
<dbReference type="AlphaFoldDB" id="A0A1H0MUW5"/>
<keyword evidence="9" id="KW-0573">Peptidoglycan synthesis</keyword>
<feature type="transmembrane region" description="Helical" evidence="22">
    <location>
        <begin position="342"/>
        <end position="363"/>
    </location>
</feature>
<dbReference type="Pfam" id="PF01098">
    <property type="entry name" value="FTSW_RODA_SPOVE"/>
    <property type="match status" value="1"/>
</dbReference>
<keyword evidence="6" id="KW-0808">Transferase</keyword>
<comment type="subcellular location">
    <subcellularLocation>
        <location evidence="1">Cell membrane</location>
        <topology evidence="1">Multi-pass membrane protein</topology>
    </subcellularLocation>
</comment>
<dbReference type="GO" id="GO:0032153">
    <property type="term" value="C:cell division site"/>
    <property type="evidence" value="ECO:0007669"/>
    <property type="project" value="TreeGrafter"/>
</dbReference>
<evidence type="ECO:0000256" key="20">
    <source>
        <dbReference type="ARBA" id="ARBA00049902"/>
    </source>
</evidence>
<dbReference type="NCBIfam" id="TIGR02614">
    <property type="entry name" value="ftsW"/>
    <property type="match status" value="1"/>
</dbReference>
<dbReference type="GO" id="GO:0071555">
    <property type="term" value="P:cell wall organization"/>
    <property type="evidence" value="ECO:0007669"/>
    <property type="project" value="UniProtKB-KW"/>
</dbReference>
<dbReference type="Proteomes" id="UP000585258">
    <property type="component" value="Unassembled WGS sequence"/>
</dbReference>
<feature type="transmembrane region" description="Helical" evidence="22">
    <location>
        <begin position="267"/>
        <end position="293"/>
    </location>
</feature>
<dbReference type="STRING" id="94869.SAMN04488529_101589"/>
<dbReference type="InterPro" id="IPR013437">
    <property type="entry name" value="FtsW"/>
</dbReference>
<evidence type="ECO:0000256" key="16">
    <source>
        <dbReference type="ARBA" id="ARBA00038053"/>
    </source>
</evidence>
<evidence type="ECO:0000256" key="15">
    <source>
        <dbReference type="ARBA" id="ARBA00033270"/>
    </source>
</evidence>
<evidence type="ECO:0000256" key="8">
    <source>
        <dbReference type="ARBA" id="ARBA00022960"/>
    </source>
</evidence>
<comment type="pathway">
    <text evidence="2">Cell wall biogenesis; peptidoglycan biosynthesis.</text>
</comment>
<evidence type="ECO:0000256" key="6">
    <source>
        <dbReference type="ARBA" id="ARBA00022679"/>
    </source>
</evidence>
<dbReference type="InterPro" id="IPR001182">
    <property type="entry name" value="FtsW/RodA"/>
</dbReference>
<dbReference type="NCBIfam" id="TIGR02615">
    <property type="entry name" value="spoVE"/>
    <property type="match status" value="1"/>
</dbReference>
<dbReference type="GO" id="GO:0005886">
    <property type="term" value="C:plasma membrane"/>
    <property type="evidence" value="ECO:0007669"/>
    <property type="project" value="UniProtKB-SubCell"/>
</dbReference>
<evidence type="ECO:0000313" key="25">
    <source>
        <dbReference type="Proteomes" id="UP000198597"/>
    </source>
</evidence>
<proteinExistence type="inferred from homology"/>
<dbReference type="RefSeq" id="WP_089965628.1">
    <property type="nucleotide sequence ID" value="NZ_CP071376.1"/>
</dbReference>
<evidence type="ECO:0000256" key="18">
    <source>
        <dbReference type="ARBA" id="ARBA00041418"/>
    </source>
</evidence>
<feature type="transmembrane region" description="Helical" evidence="22">
    <location>
        <begin position="166"/>
        <end position="183"/>
    </location>
</feature>
<dbReference type="InterPro" id="IPR013438">
    <property type="entry name" value="SpoVE"/>
</dbReference>
<dbReference type="GeneID" id="65310766"/>
<evidence type="ECO:0000256" key="12">
    <source>
        <dbReference type="ARBA" id="ARBA00023306"/>
    </source>
</evidence>
<accession>A0A1H0MUW5</accession>
<evidence type="ECO:0000256" key="19">
    <source>
        <dbReference type="ARBA" id="ARBA00044770"/>
    </source>
</evidence>
<evidence type="ECO:0000256" key="21">
    <source>
        <dbReference type="ARBA" id="ARBA00049966"/>
    </source>
</evidence>
<comment type="function">
    <text evidence="21">Peptidoglycan polymerase that is essential for cell division.</text>
</comment>
<dbReference type="EC" id="2.4.99.28" evidence="19"/>
<evidence type="ECO:0000256" key="11">
    <source>
        <dbReference type="ARBA" id="ARBA00023136"/>
    </source>
</evidence>
<evidence type="ECO:0000256" key="17">
    <source>
        <dbReference type="ARBA" id="ARBA00041185"/>
    </source>
</evidence>
<organism evidence="24 25">
    <name type="scientific">Clostridium gasigenes</name>
    <dbReference type="NCBI Taxonomy" id="94869"/>
    <lineage>
        <taxon>Bacteria</taxon>
        <taxon>Bacillati</taxon>
        <taxon>Bacillota</taxon>
        <taxon>Clostridia</taxon>
        <taxon>Eubacteriales</taxon>
        <taxon>Clostridiaceae</taxon>
        <taxon>Clostridium</taxon>
    </lineage>
</organism>